<name>A0AA96ESE0_9VIRU</name>
<protein>
    <submittedName>
        <fullName evidence="1">Uncharacterized protein</fullName>
    </submittedName>
</protein>
<sequence>MEKFLEKKSLLFFSVGCGLPIPFEQFLKRVGNGYVLPDGSYHGEYLKKIRKDSELVTFHVGKAHGPYILQSWYTTLCGNYVNGKREGEFVETYKDKFVRKFVYENDILLRLESTTKTLRLEWNEDAKVCFLSKGSMAWVRTYSAIANDPSCAFIIGGTSNVLFREPPCFSKERLKLDTHKNGEICYEFEL</sequence>
<accession>A0AA96ESE0</accession>
<organism evidence="1">
    <name type="scientific">Marseillevirus sp</name>
    <dbReference type="NCBI Taxonomy" id="2809551"/>
    <lineage>
        <taxon>Viruses</taxon>
        <taxon>Varidnaviria</taxon>
        <taxon>Bamfordvirae</taxon>
        <taxon>Nucleocytoviricota</taxon>
        <taxon>Megaviricetes</taxon>
        <taxon>Pimascovirales</taxon>
        <taxon>Pimascovirales incertae sedis</taxon>
        <taxon>Marseilleviridae</taxon>
        <taxon>Marseillevirus</taxon>
    </lineage>
</organism>
<proteinExistence type="predicted"/>
<dbReference type="SUPFAM" id="SSF82185">
    <property type="entry name" value="Histone H3 K4-specific methyltransferase SET7/9 N-terminal domain"/>
    <property type="match status" value="1"/>
</dbReference>
<gene>
    <name evidence="1" type="ORF">MarDSR_193</name>
</gene>
<evidence type="ECO:0000313" key="1">
    <source>
        <dbReference type="EMBL" id="WNL50232.1"/>
    </source>
</evidence>
<reference evidence="1" key="1">
    <citation type="submission" date="2023-07" db="EMBL/GenBank/DDBJ databases">
        <authorList>
            <person name="Xia Y."/>
        </authorList>
    </citation>
    <scope>NUCLEOTIDE SEQUENCE</scope>
    <source>
        <strain evidence="1">E</strain>
    </source>
</reference>
<dbReference type="EMBL" id="OR343189">
    <property type="protein sequence ID" value="WNL50232.1"/>
    <property type="molecule type" value="Genomic_DNA"/>
</dbReference>